<evidence type="ECO:0000259" key="5">
    <source>
        <dbReference type="PROSITE" id="PS51782"/>
    </source>
</evidence>
<feature type="chain" id="PRO_5007805341" description="LysM domain-containing protein" evidence="4">
    <location>
        <begin position="24"/>
        <end position="437"/>
    </location>
</feature>
<dbReference type="Pfam" id="PF01476">
    <property type="entry name" value="LysM"/>
    <property type="match status" value="1"/>
</dbReference>
<dbReference type="GO" id="GO:0008061">
    <property type="term" value="F:chitin binding"/>
    <property type="evidence" value="ECO:0007669"/>
    <property type="project" value="UniProtKB-KW"/>
</dbReference>
<gene>
    <name evidence="6" type="ORF">CNYM01_08974</name>
</gene>
<proteinExistence type="inferred from homology"/>
<name>A0A135UYC5_9PEZI</name>
<feature type="domain" description="LysM" evidence="5">
    <location>
        <begin position="369"/>
        <end position="421"/>
    </location>
</feature>
<protein>
    <recommendedName>
        <fullName evidence="5">LysM domain-containing protein</fullName>
    </recommendedName>
</protein>
<organism evidence="6 7">
    <name type="scientific">Colletotrichum nymphaeae SA-01</name>
    <dbReference type="NCBI Taxonomy" id="1460502"/>
    <lineage>
        <taxon>Eukaryota</taxon>
        <taxon>Fungi</taxon>
        <taxon>Dikarya</taxon>
        <taxon>Ascomycota</taxon>
        <taxon>Pezizomycotina</taxon>
        <taxon>Sordariomycetes</taxon>
        <taxon>Hypocreomycetidae</taxon>
        <taxon>Glomerellales</taxon>
        <taxon>Glomerellaceae</taxon>
        <taxon>Colletotrichum</taxon>
        <taxon>Colletotrichum acutatum species complex</taxon>
    </lineage>
</organism>
<dbReference type="PROSITE" id="PS51782">
    <property type="entry name" value="LYSM"/>
    <property type="match status" value="2"/>
</dbReference>
<evidence type="ECO:0000313" key="7">
    <source>
        <dbReference type="Proteomes" id="UP000070054"/>
    </source>
</evidence>
<comment type="similarity">
    <text evidence="3">Belongs to the secreted LysM effector family.</text>
</comment>
<dbReference type="InterPro" id="IPR052210">
    <property type="entry name" value="LysM1-like"/>
</dbReference>
<sequence length="437" mass="47301">MIQPKSQASFALVLMLGAQAVFSQSGFTLYNATYLDITLGSGCINALAARITCDSYVQNFTELEYRGSLQDTALTDSVCTSACSTSLKVYFNDVTTRCNGKTLDDSVPNRLGGYLWAGYNETCVKYINPKRYCNDIIANFTTVADYKKMPRDEHCHASHIRRIALMQSSPYSIYDGYYKELLTHIYSQYPGAKGPTDIPPPLIKLLPIEAPYCISGKRYTTKKGDTCETIANATSVSSAAVYTGNQDLVPNCLDIDPGISVCVPLPCATYRLKPTDTCASVEVSLSFEPGRLRRYNDHLNYDCSNLQTATSFWGRILCVSPQGGTYTAVPRPLAGPPNDAPLADGYTRTAIPPPADAKVAPGTTLLCGKWHVVSAGRDTCSRICVQAGIEASLFRRVNPSLAGLAGEACTRALRVQSALCVGPTYSWNMTASASESS</sequence>
<dbReference type="AlphaFoldDB" id="A0A135UYC5"/>
<feature type="signal peptide" evidence="4">
    <location>
        <begin position="1"/>
        <end position="23"/>
    </location>
</feature>
<dbReference type="InterPro" id="IPR036779">
    <property type="entry name" value="LysM_dom_sf"/>
</dbReference>
<comment type="caution">
    <text evidence="6">The sequence shown here is derived from an EMBL/GenBank/DDBJ whole genome shotgun (WGS) entry which is preliminary data.</text>
</comment>
<keyword evidence="1" id="KW-0147">Chitin-binding</keyword>
<accession>A0A135UYC5</accession>
<dbReference type="PANTHER" id="PTHR34997">
    <property type="entry name" value="AM15"/>
    <property type="match status" value="1"/>
</dbReference>
<dbReference type="PANTHER" id="PTHR34997:SF16">
    <property type="entry name" value="LYSM DOMAIN-CONTAINING PROTEIN"/>
    <property type="match status" value="1"/>
</dbReference>
<keyword evidence="7" id="KW-1185">Reference proteome</keyword>
<evidence type="ECO:0000256" key="2">
    <source>
        <dbReference type="ARBA" id="ARBA00023026"/>
    </source>
</evidence>
<feature type="domain" description="LysM" evidence="5">
    <location>
        <begin position="217"/>
        <end position="263"/>
    </location>
</feature>
<dbReference type="Proteomes" id="UP000070054">
    <property type="component" value="Unassembled WGS sequence"/>
</dbReference>
<dbReference type="EMBL" id="JEMN01000002">
    <property type="protein sequence ID" value="KXH65404.1"/>
    <property type="molecule type" value="Genomic_DNA"/>
</dbReference>
<dbReference type="Gene3D" id="3.10.350.10">
    <property type="entry name" value="LysM domain"/>
    <property type="match status" value="3"/>
</dbReference>
<keyword evidence="2" id="KW-0843">Virulence</keyword>
<reference evidence="6 7" key="1">
    <citation type="submission" date="2014-02" db="EMBL/GenBank/DDBJ databases">
        <title>The genome sequence of Colletotrichum nymphaeae SA-01.</title>
        <authorList>
            <person name="Baroncelli R."/>
            <person name="Thon M.R."/>
        </authorList>
    </citation>
    <scope>NUCLEOTIDE SEQUENCE [LARGE SCALE GENOMIC DNA]</scope>
    <source>
        <strain evidence="6 7">SA-01</strain>
    </source>
</reference>
<evidence type="ECO:0000256" key="4">
    <source>
        <dbReference type="SAM" id="SignalP"/>
    </source>
</evidence>
<dbReference type="InterPro" id="IPR018392">
    <property type="entry name" value="LysM"/>
</dbReference>
<dbReference type="CDD" id="cd00118">
    <property type="entry name" value="LysM"/>
    <property type="match status" value="1"/>
</dbReference>
<evidence type="ECO:0000256" key="1">
    <source>
        <dbReference type="ARBA" id="ARBA00022669"/>
    </source>
</evidence>
<evidence type="ECO:0000256" key="3">
    <source>
        <dbReference type="ARBA" id="ARBA00044955"/>
    </source>
</evidence>
<keyword evidence="4" id="KW-0732">Signal</keyword>
<evidence type="ECO:0000313" key="6">
    <source>
        <dbReference type="EMBL" id="KXH65404.1"/>
    </source>
</evidence>